<keyword evidence="2" id="KW-1185">Reference proteome</keyword>
<evidence type="ECO:0000313" key="2">
    <source>
        <dbReference type="Proteomes" id="UP000001770"/>
    </source>
</evidence>
<dbReference type="RefSeq" id="NP_848238.1">
    <property type="nucleotide sequence ID" value="NC_004775.2"/>
</dbReference>
<evidence type="ECO:0000313" key="1">
    <source>
        <dbReference type="EMBL" id="AAO06093.1"/>
    </source>
</evidence>
<reference evidence="1 2" key="1">
    <citation type="journal article" date="2007" name="Virology">
        <title>The genome of epsilon15, a serotype-converting, Group E1 Salmonella enterica-specific bacteriophage.</title>
        <authorList>
            <person name="Kropinski A.M."/>
            <person name="Kovalyova I.V."/>
            <person name="Billington S.J."/>
            <person name="Patrick A.N."/>
            <person name="Butts B.D."/>
            <person name="Guichard J.A."/>
            <person name="Pitcher T.J."/>
            <person name="Guthrie C.C."/>
            <person name="Sydlaske A.D."/>
            <person name="Barnhill L.M."/>
            <person name="Havens K.A."/>
            <person name="Day K.R."/>
            <person name="Falk D.R."/>
            <person name="McConnell M.R."/>
        </authorList>
    </citation>
    <scope>NUCLEOTIDE SEQUENCE</scope>
</reference>
<dbReference type="KEGG" id="vg:2641847"/>
<name>Q858E5_BPE15</name>
<sequence length="35" mass="4050">MTNPHDISESAASRWFIQLCAEDGLFLADRLFRTH</sequence>
<accession>Q858E5</accession>
<protein>
    <submittedName>
        <fullName evidence="1">Uncharacterized protein</fullName>
    </submittedName>
</protein>
<proteinExistence type="predicted"/>
<dbReference type="GeneID" id="2641847"/>
<organismHost>
    <name type="scientific">Salmonella anatum</name>
    <dbReference type="NCBI Taxonomy" id="58712"/>
</organismHost>
<organism evidence="1 2">
    <name type="scientific">Salmonella phage epsilon15</name>
    <dbReference type="NCBI Taxonomy" id="215158"/>
    <lineage>
        <taxon>Viruses</taxon>
        <taxon>Duplodnaviria</taxon>
        <taxon>Heunggongvirae</taxon>
        <taxon>Uroviricota</taxon>
        <taxon>Caudoviricetes</taxon>
        <taxon>Uetakevirus</taxon>
        <taxon>Uetakevirus epsilon15</taxon>
    </lineage>
</organism>
<dbReference type="EMBL" id="AY150271">
    <property type="protein sequence ID" value="AAO06093.1"/>
    <property type="molecule type" value="Genomic_DNA"/>
</dbReference>
<dbReference type="Proteomes" id="UP000001770">
    <property type="component" value="Segment"/>
</dbReference>